<gene>
    <name evidence="2" type="ORF">PCL_10437</name>
</gene>
<evidence type="ECO:0000313" key="2">
    <source>
        <dbReference type="EMBL" id="PWI64459.1"/>
    </source>
</evidence>
<dbReference type="Proteomes" id="UP000245956">
    <property type="component" value="Unassembled WGS sequence"/>
</dbReference>
<dbReference type="EMBL" id="LCWV01000061">
    <property type="protein sequence ID" value="PWI64459.1"/>
    <property type="molecule type" value="Genomic_DNA"/>
</dbReference>
<comment type="caution">
    <text evidence="2">The sequence shown here is derived from an EMBL/GenBank/DDBJ whole genome shotgun (WGS) entry which is preliminary data.</text>
</comment>
<dbReference type="AlphaFoldDB" id="A0A2U3DQD8"/>
<protein>
    <recommendedName>
        <fullName evidence="4">JmjC domain-containing protein</fullName>
    </recommendedName>
</protein>
<feature type="region of interest" description="Disordered" evidence="1">
    <location>
        <begin position="314"/>
        <end position="333"/>
    </location>
</feature>
<sequence>MAGWWHMAQGARSGMDPHLPGNATLSLPRNIFPSTQHFPFRATLPLPRNAFPSTQHFPFHATFSLPRNASPSTQRFPFHATFSLPRNIFPSAQRFPFHATLSLPRNIFPSTQHFPFRATLPLPRNAFPSTQHFPFHATFSLPRNASPSTQRFPFHATFSLPRNIFPSAQRFPFHATLSLPRNIFPSTQHFPFRATLPLPRNAFPSTQHFPFHATFSLPRNASPSTQRFPFHATFSLPRNIFPSAQRFPFHATLSLPRNIFPSTQHFPFRATLPLPRNAFPSTQHFPFHATFSLPRNASPSTQRFPFHATFPLPRHARATSSPSRDQRRRPGLASLFLTKDTRSELAIMERVLCICGHGYTASGHRSHRKKAHGGQVPPAPAFLNLRRFDVLPAISSRLEAELTGQAIAGKRGHAVMVEAREVDLDRSLTFSLFAQRGAFTGFHVDSPDATWVCLEWGLKLWIFATDKNESEMVKFTDEGDNWVPERVVAIVLEPGDTLIMPSAQLLPHAVLTLADSRMTGGMFMDALRILESIEKLLWISMRPSVSNEPIPLQLLRGWSLCASFFMTETSLQLTGPDARRQWRRTKDAPLGAGAMLHPQGKNAEPPNAQPQDPAESGVVLMHKGVQFPSSRHCAMSLPSGRVNRDLCRKIAKVGRGQHECTPSAPVKASTIWRRGSTLQVASKEGHRQIVQLLEPRGQERGFGDVVGSGAVEWKALSGRDFLFHTAIAMEPVRVVALWKCAQFYMDMEYCTVLYFTHRSLASGRAVACISLRPLLDVIDSDVKHRQPELAVQIIAKQGEPLRPVLASGGSSVHVSFATWLHGDGQFLSQGFVPSTVEYGDGGHCAKLDKRITVAHTVLAHLGARYAAAKVGFPTLSGGISVAFCRPVSACRRLLQVMPLSRRRCVEGGDGGSLAILSTTCRVGGAGIAPLGDKRQITVRTRDLGTILRVRATYYTSQLKADLSTSSSGISYCRVHRFLPSSFRMLLAATGHVTSRRDVDAVRYAVAASEGPVAQLETLQRQWHRKAETSLLSWCGQRAILSTTAPAARSARRCGNSTPWWQKVNFSDAIHTPRNSSPQPKPAVVFPFLEAMVKGHKLPAYLYRPVPDEF</sequence>
<evidence type="ECO:0000313" key="3">
    <source>
        <dbReference type="Proteomes" id="UP000245956"/>
    </source>
</evidence>
<proteinExistence type="predicted"/>
<evidence type="ECO:0000256" key="1">
    <source>
        <dbReference type="SAM" id="MobiDB-lite"/>
    </source>
</evidence>
<reference evidence="2 3" key="1">
    <citation type="journal article" date="2016" name="Front. Microbiol.">
        <title>Genome and transcriptome sequences reveal the specific parasitism of the nematophagous Purpureocillium lilacinum 36-1.</title>
        <authorList>
            <person name="Xie J."/>
            <person name="Li S."/>
            <person name="Mo C."/>
            <person name="Xiao X."/>
            <person name="Peng D."/>
            <person name="Wang G."/>
            <person name="Xiao Y."/>
        </authorList>
    </citation>
    <scope>NUCLEOTIDE SEQUENCE [LARGE SCALE GENOMIC DNA]</scope>
    <source>
        <strain evidence="2 3">36-1</strain>
    </source>
</reference>
<dbReference type="Gene3D" id="2.60.120.650">
    <property type="entry name" value="Cupin"/>
    <property type="match status" value="1"/>
</dbReference>
<organism evidence="2 3">
    <name type="scientific">Purpureocillium lilacinum</name>
    <name type="common">Paecilomyces lilacinus</name>
    <dbReference type="NCBI Taxonomy" id="33203"/>
    <lineage>
        <taxon>Eukaryota</taxon>
        <taxon>Fungi</taxon>
        <taxon>Dikarya</taxon>
        <taxon>Ascomycota</taxon>
        <taxon>Pezizomycotina</taxon>
        <taxon>Sordariomycetes</taxon>
        <taxon>Hypocreomycetidae</taxon>
        <taxon>Hypocreales</taxon>
        <taxon>Ophiocordycipitaceae</taxon>
        <taxon>Purpureocillium</taxon>
    </lineage>
</organism>
<name>A0A2U3DQD8_PURLI</name>
<accession>A0A2U3DQD8</accession>
<evidence type="ECO:0008006" key="4">
    <source>
        <dbReference type="Google" id="ProtNLM"/>
    </source>
</evidence>
<feature type="region of interest" description="Disordered" evidence="1">
    <location>
        <begin position="591"/>
        <end position="614"/>
    </location>
</feature>
<dbReference type="SUPFAM" id="SSF51197">
    <property type="entry name" value="Clavaminate synthase-like"/>
    <property type="match status" value="1"/>
</dbReference>